<accession>A0ACC2RIJ3</accession>
<evidence type="ECO:0000313" key="2">
    <source>
        <dbReference type="Proteomes" id="UP001165960"/>
    </source>
</evidence>
<dbReference type="EMBL" id="QTSX02007188">
    <property type="protein sequence ID" value="KAJ9049918.1"/>
    <property type="molecule type" value="Genomic_DNA"/>
</dbReference>
<evidence type="ECO:0000313" key="1">
    <source>
        <dbReference type="EMBL" id="KAJ9049918.1"/>
    </source>
</evidence>
<proteinExistence type="predicted"/>
<protein>
    <submittedName>
        <fullName evidence="1">Uncharacterized protein</fullName>
    </submittedName>
</protein>
<reference evidence="1" key="1">
    <citation type="submission" date="2022-04" db="EMBL/GenBank/DDBJ databases">
        <title>Genome of the entomopathogenic fungus Entomophthora muscae.</title>
        <authorList>
            <person name="Elya C."/>
            <person name="Lovett B.R."/>
            <person name="Lee E."/>
            <person name="Macias A.M."/>
            <person name="Hajek A.E."/>
            <person name="De Bivort B.L."/>
            <person name="Kasson M.T."/>
            <person name="De Fine Licht H.H."/>
            <person name="Stajich J.E."/>
        </authorList>
    </citation>
    <scope>NUCLEOTIDE SEQUENCE</scope>
    <source>
        <strain evidence="1">Berkeley</strain>
    </source>
</reference>
<organism evidence="1 2">
    <name type="scientific">Entomophthora muscae</name>
    <dbReference type="NCBI Taxonomy" id="34485"/>
    <lineage>
        <taxon>Eukaryota</taxon>
        <taxon>Fungi</taxon>
        <taxon>Fungi incertae sedis</taxon>
        <taxon>Zoopagomycota</taxon>
        <taxon>Entomophthoromycotina</taxon>
        <taxon>Entomophthoromycetes</taxon>
        <taxon>Entomophthorales</taxon>
        <taxon>Entomophthoraceae</taxon>
        <taxon>Entomophthora</taxon>
    </lineage>
</organism>
<gene>
    <name evidence="1" type="ORF">DSO57_1019538</name>
</gene>
<comment type="caution">
    <text evidence="1">The sequence shown here is derived from an EMBL/GenBank/DDBJ whole genome shotgun (WGS) entry which is preliminary data.</text>
</comment>
<dbReference type="Proteomes" id="UP001165960">
    <property type="component" value="Unassembled WGS sequence"/>
</dbReference>
<sequence>MVNGGINNKLLEEDHCAQEATELLLIPWGSPLTESLSLVRRDRMAVLQDQVIWEELALAGLDE</sequence>
<keyword evidence="2" id="KW-1185">Reference proteome</keyword>
<name>A0ACC2RIJ3_9FUNG</name>